<evidence type="ECO:0000313" key="7">
    <source>
        <dbReference type="EMBL" id="JAS81178.1"/>
    </source>
</evidence>
<keyword evidence="3" id="KW-0694">RNA-binding</keyword>
<dbReference type="Pfam" id="PF01176">
    <property type="entry name" value="eIF-1a"/>
    <property type="match status" value="1"/>
</dbReference>
<name>A0A1B6I2L8_9HEMI</name>
<gene>
    <name evidence="7" type="ORF">g.10035</name>
</gene>
<reference evidence="7" key="1">
    <citation type="submission" date="2015-11" db="EMBL/GenBank/DDBJ databases">
        <title>De novo transcriptome assembly of four potential Pierce s Disease insect vectors from Arizona vineyards.</title>
        <authorList>
            <person name="Tassone E.E."/>
        </authorList>
    </citation>
    <scope>NUCLEOTIDE SEQUENCE</scope>
</reference>
<dbReference type="PANTHER" id="PTHR21641:SF0">
    <property type="entry name" value="RNA-BINDING PROTEIN EIF1AD-RELATED"/>
    <property type="match status" value="1"/>
</dbReference>
<evidence type="ECO:0000256" key="2">
    <source>
        <dbReference type="ARBA" id="ARBA00020989"/>
    </source>
</evidence>
<dbReference type="InterPro" id="IPR012340">
    <property type="entry name" value="NA-bd_OB-fold"/>
</dbReference>
<proteinExistence type="inferred from homology"/>
<dbReference type="GO" id="GO:0003743">
    <property type="term" value="F:translation initiation factor activity"/>
    <property type="evidence" value="ECO:0007669"/>
    <property type="project" value="UniProtKB-UniRule"/>
</dbReference>
<evidence type="ECO:0000256" key="4">
    <source>
        <dbReference type="ARBA" id="ARBA00031998"/>
    </source>
</evidence>
<comment type="similarity">
    <text evidence="1">Belongs to the EIF1AD family.</text>
</comment>
<sequence length="167" mass="19291">MTIWLLKRCYSRAMVHLTPVKRSSVPHVFCRCLSHMKMSSSTKRKHVYAELQQSVLRVPSEGQEIVRVKAGRGNNLHDVESATGDVFLVSMPSKFRKSVWVKRGDFVLVERIPEGDKVKAEIITVLSKQHIRFFKDRNCWPDRFNEEERPISAQPDYILSSSSSDEE</sequence>
<organism evidence="7">
    <name type="scientific">Homalodisca liturata</name>
    <dbReference type="NCBI Taxonomy" id="320908"/>
    <lineage>
        <taxon>Eukaryota</taxon>
        <taxon>Metazoa</taxon>
        <taxon>Ecdysozoa</taxon>
        <taxon>Arthropoda</taxon>
        <taxon>Hexapoda</taxon>
        <taxon>Insecta</taxon>
        <taxon>Pterygota</taxon>
        <taxon>Neoptera</taxon>
        <taxon>Paraneoptera</taxon>
        <taxon>Hemiptera</taxon>
        <taxon>Auchenorrhyncha</taxon>
        <taxon>Membracoidea</taxon>
        <taxon>Cicadellidae</taxon>
        <taxon>Cicadellinae</taxon>
        <taxon>Proconiini</taxon>
        <taxon>Homalodisca</taxon>
    </lineage>
</organism>
<dbReference type="PANTHER" id="PTHR21641">
    <property type="entry name" value="TRANSLATION INITIATION FACTOR-RELATED"/>
    <property type="match status" value="1"/>
</dbReference>
<evidence type="ECO:0000256" key="3">
    <source>
        <dbReference type="ARBA" id="ARBA00022884"/>
    </source>
</evidence>
<dbReference type="InterPro" id="IPR006196">
    <property type="entry name" value="RNA-binding_domain_S1_IF1"/>
</dbReference>
<dbReference type="InterPro" id="IPR001253">
    <property type="entry name" value="TIF_eIF-1A"/>
</dbReference>
<evidence type="ECO:0000259" key="6">
    <source>
        <dbReference type="PROSITE" id="PS50832"/>
    </source>
</evidence>
<protein>
    <recommendedName>
        <fullName evidence="2">Probable RNA-binding protein EIF1AD</fullName>
    </recommendedName>
    <alternativeName>
        <fullName evidence="4">Eukaryotic translation initiation factor 1A domain-containing protein</fullName>
    </alternativeName>
</protein>
<dbReference type="SUPFAM" id="SSF50249">
    <property type="entry name" value="Nucleic acid-binding proteins"/>
    <property type="match status" value="1"/>
</dbReference>
<evidence type="ECO:0000256" key="1">
    <source>
        <dbReference type="ARBA" id="ARBA00007340"/>
    </source>
</evidence>
<dbReference type="PROSITE" id="PS50832">
    <property type="entry name" value="S1_IF1_TYPE"/>
    <property type="match status" value="1"/>
</dbReference>
<keyword evidence="5" id="KW-0648">Protein biosynthesis</keyword>
<dbReference type="Gene3D" id="2.40.50.140">
    <property type="entry name" value="Nucleic acid-binding proteins"/>
    <property type="match status" value="1"/>
</dbReference>
<feature type="domain" description="S1-like" evidence="6">
    <location>
        <begin position="52"/>
        <end position="127"/>
    </location>
</feature>
<accession>A0A1B6I2L8</accession>
<dbReference type="SMART" id="SM00652">
    <property type="entry name" value="eIF1a"/>
    <property type="match status" value="1"/>
</dbReference>
<dbReference type="InterPro" id="IPR039294">
    <property type="entry name" value="EIF1AD"/>
</dbReference>
<keyword evidence="5" id="KW-0396">Initiation factor</keyword>
<evidence type="ECO:0000256" key="5">
    <source>
        <dbReference type="PROSITE-ProRule" id="PRU00181"/>
    </source>
</evidence>
<dbReference type="AlphaFoldDB" id="A0A1B6I2L8"/>
<dbReference type="EMBL" id="GECU01026528">
    <property type="protein sequence ID" value="JAS81178.1"/>
    <property type="molecule type" value="Transcribed_RNA"/>
</dbReference>
<dbReference type="GO" id="GO:0005634">
    <property type="term" value="C:nucleus"/>
    <property type="evidence" value="ECO:0007669"/>
    <property type="project" value="TreeGrafter"/>
</dbReference>
<dbReference type="GO" id="GO:0003723">
    <property type="term" value="F:RNA binding"/>
    <property type="evidence" value="ECO:0007669"/>
    <property type="project" value="UniProtKB-KW"/>
</dbReference>